<gene>
    <name evidence="13" type="ORF">FTW19_17955</name>
</gene>
<evidence type="ECO:0000256" key="7">
    <source>
        <dbReference type="ARBA" id="ARBA00022695"/>
    </source>
</evidence>
<dbReference type="PANTHER" id="PTHR17490:SF16">
    <property type="entry name" value="THREONYLCARBAMOYL-AMP SYNTHASE"/>
    <property type="match status" value="1"/>
</dbReference>
<dbReference type="GO" id="GO:0061710">
    <property type="term" value="F:L-threonylcarbamoyladenylate synthase"/>
    <property type="evidence" value="ECO:0007669"/>
    <property type="project" value="UniProtKB-EC"/>
</dbReference>
<name>A0A5B9EFZ5_9BACT</name>
<evidence type="ECO:0000256" key="10">
    <source>
        <dbReference type="ARBA" id="ARBA00029774"/>
    </source>
</evidence>
<dbReference type="GO" id="GO:0008033">
    <property type="term" value="P:tRNA processing"/>
    <property type="evidence" value="ECO:0007669"/>
    <property type="project" value="UniProtKB-KW"/>
</dbReference>
<keyword evidence="4" id="KW-0963">Cytoplasm</keyword>
<keyword evidence="5" id="KW-0808">Transferase</keyword>
<evidence type="ECO:0000256" key="9">
    <source>
        <dbReference type="ARBA" id="ARBA00022840"/>
    </source>
</evidence>
<dbReference type="KEGG" id="talb:FTW19_17955"/>
<comment type="subcellular location">
    <subcellularLocation>
        <location evidence="1">Cytoplasm</location>
    </subcellularLocation>
</comment>
<dbReference type="EMBL" id="CP042806">
    <property type="protein sequence ID" value="QEE29700.1"/>
    <property type="molecule type" value="Genomic_DNA"/>
</dbReference>
<proteinExistence type="inferred from homology"/>
<dbReference type="Gene3D" id="3.90.870.10">
    <property type="entry name" value="DHBP synthase"/>
    <property type="match status" value="1"/>
</dbReference>
<accession>A0A5B9EFZ5</accession>
<dbReference type="GO" id="GO:0006450">
    <property type="term" value="P:regulation of translational fidelity"/>
    <property type="evidence" value="ECO:0007669"/>
    <property type="project" value="TreeGrafter"/>
</dbReference>
<dbReference type="GO" id="GO:0005737">
    <property type="term" value="C:cytoplasm"/>
    <property type="evidence" value="ECO:0007669"/>
    <property type="project" value="UniProtKB-SubCell"/>
</dbReference>
<keyword evidence="6" id="KW-0819">tRNA processing</keyword>
<protein>
    <recommendedName>
        <fullName evidence="10">L-threonylcarbamoyladenylate synthase</fullName>
        <ecNumber evidence="3">2.7.7.87</ecNumber>
    </recommendedName>
    <alternativeName>
        <fullName evidence="10">L-threonylcarbamoyladenylate synthase</fullName>
    </alternativeName>
</protein>
<keyword evidence="9" id="KW-0067">ATP-binding</keyword>
<dbReference type="PANTHER" id="PTHR17490">
    <property type="entry name" value="SUA5"/>
    <property type="match status" value="1"/>
</dbReference>
<dbReference type="InterPro" id="IPR017945">
    <property type="entry name" value="DHBP_synth_RibB-like_a/b_dom"/>
</dbReference>
<dbReference type="Proteomes" id="UP000321820">
    <property type="component" value="Chromosome"/>
</dbReference>
<dbReference type="InterPro" id="IPR006070">
    <property type="entry name" value="Sua5-like_dom"/>
</dbReference>
<dbReference type="SUPFAM" id="SSF55821">
    <property type="entry name" value="YrdC/RibB"/>
    <property type="match status" value="1"/>
</dbReference>
<evidence type="ECO:0000256" key="3">
    <source>
        <dbReference type="ARBA" id="ARBA00012584"/>
    </source>
</evidence>
<feature type="domain" description="YrdC-like" evidence="12">
    <location>
        <begin position="15"/>
        <end position="203"/>
    </location>
</feature>
<dbReference type="AlphaFoldDB" id="A0A5B9EFZ5"/>
<organism evidence="13 14">
    <name type="scientific">Terriglobus albidus</name>
    <dbReference type="NCBI Taxonomy" id="1592106"/>
    <lineage>
        <taxon>Bacteria</taxon>
        <taxon>Pseudomonadati</taxon>
        <taxon>Acidobacteriota</taxon>
        <taxon>Terriglobia</taxon>
        <taxon>Terriglobales</taxon>
        <taxon>Acidobacteriaceae</taxon>
        <taxon>Terriglobus</taxon>
    </lineage>
</organism>
<keyword evidence="7" id="KW-0548">Nucleotidyltransferase</keyword>
<evidence type="ECO:0000256" key="8">
    <source>
        <dbReference type="ARBA" id="ARBA00022741"/>
    </source>
</evidence>
<keyword evidence="8" id="KW-0547">Nucleotide-binding</keyword>
<dbReference type="InterPro" id="IPR050156">
    <property type="entry name" value="TC-AMP_synthase_SUA5"/>
</dbReference>
<evidence type="ECO:0000256" key="4">
    <source>
        <dbReference type="ARBA" id="ARBA00022490"/>
    </source>
</evidence>
<dbReference type="GO" id="GO:0005524">
    <property type="term" value="F:ATP binding"/>
    <property type="evidence" value="ECO:0007669"/>
    <property type="project" value="UniProtKB-KW"/>
</dbReference>
<dbReference type="NCBIfam" id="TIGR00057">
    <property type="entry name" value="L-threonylcarbamoyladenylate synthase"/>
    <property type="match status" value="1"/>
</dbReference>
<dbReference type="GO" id="GO:0000049">
    <property type="term" value="F:tRNA binding"/>
    <property type="evidence" value="ECO:0007669"/>
    <property type="project" value="TreeGrafter"/>
</dbReference>
<evidence type="ECO:0000256" key="1">
    <source>
        <dbReference type="ARBA" id="ARBA00004496"/>
    </source>
</evidence>
<evidence type="ECO:0000256" key="2">
    <source>
        <dbReference type="ARBA" id="ARBA00007663"/>
    </source>
</evidence>
<sequence length="215" mass="23158">MSADVVRMHPDEPEPELVAYVAERLNQGDVIGMPTDTFYGLAVDPVNLRAVERIYEIKKRAKYKPLSLLLSEVSQSYELARDLDTAFDRLTEKFWPGPLTIIVKAGGKLPLRVTAQTGNVALRVPEAAIPRAVVAKLGLPITATAANMSGLPECTHANGVQEQIGDQIPLIVDGGPTSRTQPTTIVDLSGGGSSWMILREGAIPTHEIALALQRA</sequence>
<comment type="catalytic activity">
    <reaction evidence="11">
        <text>L-threonine + hydrogencarbonate + ATP = L-threonylcarbamoyladenylate + diphosphate + H2O</text>
        <dbReference type="Rhea" id="RHEA:36407"/>
        <dbReference type="ChEBI" id="CHEBI:15377"/>
        <dbReference type="ChEBI" id="CHEBI:17544"/>
        <dbReference type="ChEBI" id="CHEBI:30616"/>
        <dbReference type="ChEBI" id="CHEBI:33019"/>
        <dbReference type="ChEBI" id="CHEBI:57926"/>
        <dbReference type="ChEBI" id="CHEBI:73682"/>
        <dbReference type="EC" id="2.7.7.87"/>
    </reaction>
</comment>
<dbReference type="EC" id="2.7.7.87" evidence="3"/>
<dbReference type="PROSITE" id="PS51163">
    <property type="entry name" value="YRDC"/>
    <property type="match status" value="1"/>
</dbReference>
<evidence type="ECO:0000256" key="6">
    <source>
        <dbReference type="ARBA" id="ARBA00022694"/>
    </source>
</evidence>
<comment type="similarity">
    <text evidence="2">Belongs to the SUA5 family.</text>
</comment>
<evidence type="ECO:0000313" key="13">
    <source>
        <dbReference type="EMBL" id="QEE29700.1"/>
    </source>
</evidence>
<dbReference type="Pfam" id="PF01300">
    <property type="entry name" value="Sua5_yciO_yrdC"/>
    <property type="match status" value="1"/>
</dbReference>
<evidence type="ECO:0000256" key="11">
    <source>
        <dbReference type="ARBA" id="ARBA00048366"/>
    </source>
</evidence>
<evidence type="ECO:0000256" key="5">
    <source>
        <dbReference type="ARBA" id="ARBA00022679"/>
    </source>
</evidence>
<reference evidence="13 14" key="1">
    <citation type="submission" date="2019-08" db="EMBL/GenBank/DDBJ databases">
        <title>Complete genome sequence of Terriglobus albidus strain ORNL.</title>
        <authorList>
            <person name="Podar M."/>
        </authorList>
    </citation>
    <scope>NUCLEOTIDE SEQUENCE [LARGE SCALE GENOMIC DNA]</scope>
    <source>
        <strain evidence="13 14">ORNL</strain>
    </source>
</reference>
<dbReference type="OrthoDB" id="9814580at2"/>
<evidence type="ECO:0000313" key="14">
    <source>
        <dbReference type="Proteomes" id="UP000321820"/>
    </source>
</evidence>
<dbReference type="GO" id="GO:0003725">
    <property type="term" value="F:double-stranded RNA binding"/>
    <property type="evidence" value="ECO:0007669"/>
    <property type="project" value="InterPro"/>
</dbReference>
<keyword evidence="14" id="KW-1185">Reference proteome</keyword>
<evidence type="ECO:0000259" key="12">
    <source>
        <dbReference type="PROSITE" id="PS51163"/>
    </source>
</evidence>